<proteinExistence type="predicted"/>
<protein>
    <submittedName>
        <fullName evidence="1">Uncharacterized protein</fullName>
    </submittedName>
</protein>
<dbReference type="GO" id="GO:0055105">
    <property type="term" value="F:ubiquitin-protein transferase inhibitor activity"/>
    <property type="evidence" value="ECO:0007669"/>
    <property type="project" value="TreeGrafter"/>
</dbReference>
<dbReference type="InterPro" id="IPR013877">
    <property type="entry name" value="YAP-bd/ALF4/Glomulin"/>
</dbReference>
<name>A0AAD6UEZ5_9AGAR</name>
<gene>
    <name evidence="1" type="ORF">B0H15DRAFT_920983</name>
</gene>
<sequence>MPDDIEALLKTSGHYPDEDPLSILPYLIPCSKPSAKSLIALIGECGSPKEIVIAVQECLERVEIALSRDMDEEEEKDDDDDTNASPADQLISLIILYSAAIPRLKLRKKSSSETIRPLLSQIASVVNLAGPLLSRDQGREIICNVSRLSLNVLSWAMDGPDLASCQDVLWSLLDTAVSACSHCIQSSLAQRSFEELFPRLTIRSTVAPGWEGGANAVKEALAVYSALGRNFELNSLSPFPSTTYLILFSHYKLLPSDISRLLSYMLPILVASIQANSAMDETLSLLLQSLHPQHFPVGQQLSPDISGPLCALLPALASAHPDGDIRHQAFRILSRVLVLTPPELRLQILKDLTIDTDFPQMRVAAVGLVKEAVLEALGRKTPCIFASPVFFQVFGPILFRPDPVDLFHMELALDDIRDSSEPSRLVESLSLYYILLIRDKSNRTGIRDGDQLSNVEKILLAPMRSTLSQWMNDPEISIGHMHAIMPLVSLKTGLERVDAAVAELRPTPNG</sequence>
<dbReference type="EMBL" id="JARJCN010000011">
    <property type="protein sequence ID" value="KAJ7096637.1"/>
    <property type="molecule type" value="Genomic_DNA"/>
</dbReference>
<keyword evidence="2" id="KW-1185">Reference proteome</keyword>
<dbReference type="AlphaFoldDB" id="A0AAD6UEZ5"/>
<dbReference type="GO" id="GO:0005737">
    <property type="term" value="C:cytoplasm"/>
    <property type="evidence" value="ECO:0007669"/>
    <property type="project" value="TreeGrafter"/>
</dbReference>
<evidence type="ECO:0000313" key="1">
    <source>
        <dbReference type="EMBL" id="KAJ7096637.1"/>
    </source>
</evidence>
<dbReference type="InterPro" id="IPR019516">
    <property type="entry name" value="Glomulin/ALF4"/>
</dbReference>
<organism evidence="1 2">
    <name type="scientific">Mycena belliarum</name>
    <dbReference type="NCBI Taxonomy" id="1033014"/>
    <lineage>
        <taxon>Eukaryota</taxon>
        <taxon>Fungi</taxon>
        <taxon>Dikarya</taxon>
        <taxon>Basidiomycota</taxon>
        <taxon>Agaricomycotina</taxon>
        <taxon>Agaricomycetes</taxon>
        <taxon>Agaricomycetidae</taxon>
        <taxon>Agaricales</taxon>
        <taxon>Marasmiineae</taxon>
        <taxon>Mycenaceae</taxon>
        <taxon>Mycena</taxon>
    </lineage>
</organism>
<comment type="caution">
    <text evidence="1">The sequence shown here is derived from an EMBL/GenBank/DDBJ whole genome shotgun (WGS) entry which is preliminary data.</text>
</comment>
<dbReference type="Pfam" id="PF08568">
    <property type="entry name" value="Kinetochor_Ybp2"/>
    <property type="match status" value="1"/>
</dbReference>
<dbReference type="Proteomes" id="UP001222325">
    <property type="component" value="Unassembled WGS sequence"/>
</dbReference>
<reference evidence="1" key="1">
    <citation type="submission" date="2023-03" db="EMBL/GenBank/DDBJ databases">
        <title>Massive genome expansion in bonnet fungi (Mycena s.s.) driven by repeated elements and novel gene families across ecological guilds.</title>
        <authorList>
            <consortium name="Lawrence Berkeley National Laboratory"/>
            <person name="Harder C.B."/>
            <person name="Miyauchi S."/>
            <person name="Viragh M."/>
            <person name="Kuo A."/>
            <person name="Thoen E."/>
            <person name="Andreopoulos B."/>
            <person name="Lu D."/>
            <person name="Skrede I."/>
            <person name="Drula E."/>
            <person name="Henrissat B."/>
            <person name="Morin E."/>
            <person name="Kohler A."/>
            <person name="Barry K."/>
            <person name="LaButti K."/>
            <person name="Morin E."/>
            <person name="Salamov A."/>
            <person name="Lipzen A."/>
            <person name="Mereny Z."/>
            <person name="Hegedus B."/>
            <person name="Baldrian P."/>
            <person name="Stursova M."/>
            <person name="Weitz H."/>
            <person name="Taylor A."/>
            <person name="Grigoriev I.V."/>
            <person name="Nagy L.G."/>
            <person name="Martin F."/>
            <person name="Kauserud H."/>
        </authorList>
    </citation>
    <scope>NUCLEOTIDE SEQUENCE</scope>
    <source>
        <strain evidence="1">CBHHK173m</strain>
    </source>
</reference>
<evidence type="ECO:0000313" key="2">
    <source>
        <dbReference type="Proteomes" id="UP001222325"/>
    </source>
</evidence>
<dbReference type="PANTHER" id="PTHR15430">
    <property type="entry name" value="GLOMULIN"/>
    <property type="match status" value="1"/>
</dbReference>
<dbReference type="PANTHER" id="PTHR15430:SF1">
    <property type="entry name" value="GLOMULIN"/>
    <property type="match status" value="1"/>
</dbReference>
<accession>A0AAD6UEZ5</accession>